<accession>A0AAD5GZP6</accession>
<reference evidence="2" key="1">
    <citation type="submission" date="2022-06" db="EMBL/GenBank/DDBJ databases">
        <title>Uncovering the hologenomic basis of an extraordinary plant invasion.</title>
        <authorList>
            <person name="Bieker V.C."/>
            <person name="Martin M.D."/>
            <person name="Gilbert T."/>
            <person name="Hodgins K."/>
            <person name="Battlay P."/>
            <person name="Petersen B."/>
            <person name="Wilson J."/>
        </authorList>
    </citation>
    <scope>NUCLEOTIDE SEQUENCE</scope>
    <source>
        <strain evidence="2">AA19_3_7</strain>
        <tissue evidence="2">Leaf</tissue>
    </source>
</reference>
<sequence length="112" mass="12330">FTSLPPSLLSTFLSRWPWLRPPATAVVSWFYAIFGGCFPVNWSADRMVMVLGSGCGSRWWRWVSDNFPSNLCRERVGDDGIGDGDGDGVTEGSEVIDEALGAIGYTFYLSPK</sequence>
<protein>
    <submittedName>
        <fullName evidence="2">Uncharacterized protein</fullName>
    </submittedName>
</protein>
<evidence type="ECO:0000256" key="1">
    <source>
        <dbReference type="SAM" id="Phobius"/>
    </source>
</evidence>
<dbReference type="AlphaFoldDB" id="A0AAD5GZP6"/>
<organism evidence="2 3">
    <name type="scientific">Ambrosia artemisiifolia</name>
    <name type="common">Common ragweed</name>
    <dbReference type="NCBI Taxonomy" id="4212"/>
    <lineage>
        <taxon>Eukaryota</taxon>
        <taxon>Viridiplantae</taxon>
        <taxon>Streptophyta</taxon>
        <taxon>Embryophyta</taxon>
        <taxon>Tracheophyta</taxon>
        <taxon>Spermatophyta</taxon>
        <taxon>Magnoliopsida</taxon>
        <taxon>eudicotyledons</taxon>
        <taxon>Gunneridae</taxon>
        <taxon>Pentapetalae</taxon>
        <taxon>asterids</taxon>
        <taxon>campanulids</taxon>
        <taxon>Asterales</taxon>
        <taxon>Asteraceae</taxon>
        <taxon>Asteroideae</taxon>
        <taxon>Heliantheae alliance</taxon>
        <taxon>Heliantheae</taxon>
        <taxon>Ambrosia</taxon>
    </lineage>
</organism>
<keyword evidence="1" id="KW-1133">Transmembrane helix</keyword>
<dbReference type="EMBL" id="JAMZMK010000031">
    <property type="protein sequence ID" value="KAI7758081.1"/>
    <property type="molecule type" value="Genomic_DNA"/>
</dbReference>
<comment type="caution">
    <text evidence="2">The sequence shown here is derived from an EMBL/GenBank/DDBJ whole genome shotgun (WGS) entry which is preliminary data.</text>
</comment>
<keyword evidence="1" id="KW-0472">Membrane</keyword>
<feature type="transmembrane region" description="Helical" evidence="1">
    <location>
        <begin position="23"/>
        <end position="42"/>
    </location>
</feature>
<evidence type="ECO:0000313" key="2">
    <source>
        <dbReference type="EMBL" id="KAI7758081.1"/>
    </source>
</evidence>
<gene>
    <name evidence="2" type="ORF">M8C21_033594</name>
</gene>
<keyword evidence="1" id="KW-0812">Transmembrane</keyword>
<feature type="non-terminal residue" evidence="2">
    <location>
        <position position="112"/>
    </location>
</feature>
<name>A0AAD5GZP6_AMBAR</name>
<keyword evidence="3" id="KW-1185">Reference proteome</keyword>
<proteinExistence type="predicted"/>
<dbReference type="Proteomes" id="UP001206925">
    <property type="component" value="Unassembled WGS sequence"/>
</dbReference>
<evidence type="ECO:0000313" key="3">
    <source>
        <dbReference type="Proteomes" id="UP001206925"/>
    </source>
</evidence>